<name>A0A0J9CAR9_9FIRM</name>
<dbReference type="PATRIC" id="fig|742734.4.peg.1822"/>
<gene>
    <name evidence="1" type="ORF">HMPREF9470_01699</name>
</gene>
<protein>
    <submittedName>
        <fullName evidence="1">Uncharacterized protein</fullName>
    </submittedName>
</protein>
<dbReference type="GeneID" id="93165145"/>
<dbReference type="RefSeq" id="WP_048929671.1">
    <property type="nucleotide sequence ID" value="NZ_KQ235877.1"/>
</dbReference>
<comment type="caution">
    <text evidence="1">The sequence shown here is derived from an EMBL/GenBank/DDBJ whole genome shotgun (WGS) entry which is preliminary data.</text>
</comment>
<dbReference type="AlphaFoldDB" id="A0A0J9CAR9"/>
<dbReference type="EMBL" id="ADLK01000015">
    <property type="protein sequence ID" value="KMW21594.1"/>
    <property type="molecule type" value="Genomic_DNA"/>
</dbReference>
<dbReference type="OrthoDB" id="2098460at2"/>
<evidence type="ECO:0000313" key="2">
    <source>
        <dbReference type="Proteomes" id="UP000037392"/>
    </source>
</evidence>
<accession>A0A0J9CAR9</accession>
<sequence>MIRLLKEIYGLVYGELTQTAAALEPLHREIERIKNPLRDREGFEEIPEICLEISCCSQEYGFISGFKYGVAFMVECMEWPGQE</sequence>
<evidence type="ECO:0000313" key="1">
    <source>
        <dbReference type="EMBL" id="KMW21594.1"/>
    </source>
</evidence>
<dbReference type="Proteomes" id="UP000037392">
    <property type="component" value="Unassembled WGS sequence"/>
</dbReference>
<reference evidence="1 2" key="1">
    <citation type="submission" date="2011-04" db="EMBL/GenBank/DDBJ databases">
        <title>The Genome Sequence of Clostridium citroniae WAL-19142.</title>
        <authorList>
            <consortium name="The Broad Institute Genome Sequencing Platform"/>
            <person name="Earl A."/>
            <person name="Ward D."/>
            <person name="Feldgarden M."/>
            <person name="Gevers D."/>
            <person name="Warren Y.A."/>
            <person name="Tyrrell K.L."/>
            <person name="Citron D.M."/>
            <person name="Goldstein E.J."/>
            <person name="Daigneault M."/>
            <person name="Allen-Vercoe E."/>
            <person name="Young S.K."/>
            <person name="Zeng Q."/>
            <person name="Gargeya S."/>
            <person name="Fitzgerald M."/>
            <person name="Haas B."/>
            <person name="Abouelleil A."/>
            <person name="Alvarado L."/>
            <person name="Arachchi H.M."/>
            <person name="Berlin A."/>
            <person name="Brown A."/>
            <person name="Chapman S.B."/>
            <person name="Chen Z."/>
            <person name="Dunbar C."/>
            <person name="Freedman E."/>
            <person name="Gearin G."/>
            <person name="Gellesch M."/>
            <person name="Goldberg J."/>
            <person name="Griggs A."/>
            <person name="Gujja S."/>
            <person name="Heilman E.R."/>
            <person name="Heiman D."/>
            <person name="Howarth C."/>
            <person name="Larson L."/>
            <person name="Lui A."/>
            <person name="MacDonald P.J."/>
            <person name="Mehta T."/>
            <person name="Montmayeur A."/>
            <person name="Murphy C."/>
            <person name="Neiman D."/>
            <person name="Pearson M."/>
            <person name="Priest M."/>
            <person name="Roberts A."/>
            <person name="Saif S."/>
            <person name="Shea T."/>
            <person name="Shenoy N."/>
            <person name="Sisk P."/>
            <person name="Stolte C."/>
            <person name="Sykes S."/>
            <person name="White J."/>
            <person name="Yandava C."/>
            <person name="Wortman J."/>
            <person name="Nusbaum C."/>
            <person name="Birren B."/>
        </authorList>
    </citation>
    <scope>NUCLEOTIDE SEQUENCE [LARGE SCALE GENOMIC DNA]</scope>
    <source>
        <strain evidence="1 2">WAL-19142</strain>
    </source>
</reference>
<organism evidence="1 2">
    <name type="scientific">[Clostridium] citroniae WAL-19142</name>
    <dbReference type="NCBI Taxonomy" id="742734"/>
    <lineage>
        <taxon>Bacteria</taxon>
        <taxon>Bacillati</taxon>
        <taxon>Bacillota</taxon>
        <taxon>Clostridia</taxon>
        <taxon>Lachnospirales</taxon>
        <taxon>Lachnospiraceae</taxon>
        <taxon>Enterocloster</taxon>
    </lineage>
</organism>
<proteinExistence type="predicted"/>